<evidence type="ECO:0000259" key="23">
    <source>
        <dbReference type="Pfam" id="PF02875"/>
    </source>
</evidence>
<evidence type="ECO:0000256" key="11">
    <source>
        <dbReference type="ARBA" id="ARBA00022741"/>
    </source>
</evidence>
<dbReference type="GO" id="GO:0004326">
    <property type="term" value="F:tetrahydrofolylpolyglutamate synthase activity"/>
    <property type="evidence" value="ECO:0007669"/>
    <property type="project" value="UniProtKB-EC"/>
</dbReference>
<dbReference type="GO" id="GO:0046654">
    <property type="term" value="P:tetrahydrofolate biosynthetic process"/>
    <property type="evidence" value="ECO:0007669"/>
    <property type="project" value="UniProtKB-UniPathway"/>
</dbReference>
<dbReference type="AlphaFoldDB" id="A0A0S3Q0L9"/>
<comment type="similarity">
    <text evidence="5 22">Belongs to the folylpolyglutamate synthase family.</text>
</comment>
<feature type="domain" description="Mur ligase C-terminal" evidence="23">
    <location>
        <begin position="308"/>
        <end position="423"/>
    </location>
</feature>
<evidence type="ECO:0000256" key="9">
    <source>
        <dbReference type="ARBA" id="ARBA00022598"/>
    </source>
</evidence>
<keyword evidence="12 22" id="KW-0067">ATP-binding</keyword>
<feature type="domain" description="Mur ligase central" evidence="24">
    <location>
        <begin position="46"/>
        <end position="190"/>
    </location>
</feature>
<evidence type="ECO:0000256" key="12">
    <source>
        <dbReference type="ARBA" id="ARBA00022840"/>
    </source>
</evidence>
<evidence type="ECO:0000256" key="2">
    <source>
        <dbReference type="ARBA" id="ARBA00002714"/>
    </source>
</evidence>
<dbReference type="RefSeq" id="WP_096358384.1">
    <property type="nucleotide sequence ID" value="NZ_AP014946.1"/>
</dbReference>
<proteinExistence type="inferred from homology"/>
<evidence type="ECO:0000256" key="10">
    <source>
        <dbReference type="ARBA" id="ARBA00022723"/>
    </source>
</evidence>
<organism evidence="25 26">
    <name type="scientific">Variibacter gotjawalensis</name>
    <dbReference type="NCBI Taxonomy" id="1333996"/>
    <lineage>
        <taxon>Bacteria</taxon>
        <taxon>Pseudomonadati</taxon>
        <taxon>Pseudomonadota</taxon>
        <taxon>Alphaproteobacteria</taxon>
        <taxon>Hyphomicrobiales</taxon>
        <taxon>Nitrobacteraceae</taxon>
        <taxon>Variibacter</taxon>
    </lineage>
</organism>
<dbReference type="InterPro" id="IPR013221">
    <property type="entry name" value="Mur_ligase_cen"/>
</dbReference>
<dbReference type="PROSITE" id="PS01012">
    <property type="entry name" value="FOLYLPOLYGLU_SYNT_2"/>
    <property type="match status" value="1"/>
</dbReference>
<dbReference type="FunFam" id="3.40.1190.10:FF:000011">
    <property type="entry name" value="Folylpolyglutamate synthase/dihydrofolate synthase"/>
    <property type="match status" value="1"/>
</dbReference>
<evidence type="ECO:0000259" key="24">
    <source>
        <dbReference type="Pfam" id="PF08245"/>
    </source>
</evidence>
<dbReference type="EMBL" id="AP014946">
    <property type="protein sequence ID" value="BAT61723.1"/>
    <property type="molecule type" value="Genomic_DNA"/>
</dbReference>
<dbReference type="EC" id="6.3.2.12" evidence="6"/>
<keyword evidence="11 22" id="KW-0547">Nucleotide-binding</keyword>
<keyword evidence="14" id="KW-0289">Folate biosynthesis</keyword>
<comment type="pathway">
    <text evidence="4">Cofactor biosynthesis; tetrahydrofolylpolyglutamate biosynthesis.</text>
</comment>
<dbReference type="SUPFAM" id="SSF53244">
    <property type="entry name" value="MurD-like peptide ligases, peptide-binding domain"/>
    <property type="match status" value="1"/>
</dbReference>
<comment type="catalytic activity">
    <reaction evidence="20">
        <text>(6R)-5,10-methylenetetrahydrofolyl-(gamma-L-Glu)(n) + L-glutamate + ATP = (6R)-5,10-methylenetetrahydrofolyl-(gamma-L-Glu)(n+1) + ADP + phosphate + H(+)</text>
        <dbReference type="Rhea" id="RHEA:51912"/>
        <dbReference type="Rhea" id="RHEA-COMP:13257"/>
        <dbReference type="Rhea" id="RHEA-COMP:13258"/>
        <dbReference type="ChEBI" id="CHEBI:15378"/>
        <dbReference type="ChEBI" id="CHEBI:29985"/>
        <dbReference type="ChEBI" id="CHEBI:30616"/>
        <dbReference type="ChEBI" id="CHEBI:43474"/>
        <dbReference type="ChEBI" id="CHEBI:136572"/>
        <dbReference type="ChEBI" id="CHEBI:456216"/>
        <dbReference type="EC" id="6.3.2.17"/>
    </reaction>
</comment>
<evidence type="ECO:0000256" key="6">
    <source>
        <dbReference type="ARBA" id="ARBA00013023"/>
    </source>
</evidence>
<dbReference type="GO" id="GO:0008841">
    <property type="term" value="F:dihydrofolate synthase activity"/>
    <property type="evidence" value="ECO:0007669"/>
    <property type="project" value="UniProtKB-EC"/>
</dbReference>
<dbReference type="GO" id="GO:0005737">
    <property type="term" value="C:cytoplasm"/>
    <property type="evidence" value="ECO:0007669"/>
    <property type="project" value="TreeGrafter"/>
</dbReference>
<evidence type="ECO:0000256" key="4">
    <source>
        <dbReference type="ARBA" id="ARBA00005150"/>
    </source>
</evidence>
<dbReference type="InterPro" id="IPR036615">
    <property type="entry name" value="Mur_ligase_C_dom_sf"/>
</dbReference>
<evidence type="ECO:0000313" key="26">
    <source>
        <dbReference type="Proteomes" id="UP000236884"/>
    </source>
</evidence>
<comment type="catalytic activity">
    <reaction evidence="18">
        <text>(6S)-5,6,7,8-tetrahydrofolyl-(gamma-L-Glu)(n) + L-glutamate + ATP = (6S)-5,6,7,8-tetrahydrofolyl-(gamma-L-Glu)(n+1) + ADP + phosphate + H(+)</text>
        <dbReference type="Rhea" id="RHEA:10580"/>
        <dbReference type="Rhea" id="RHEA-COMP:14738"/>
        <dbReference type="Rhea" id="RHEA-COMP:14740"/>
        <dbReference type="ChEBI" id="CHEBI:15378"/>
        <dbReference type="ChEBI" id="CHEBI:29985"/>
        <dbReference type="ChEBI" id="CHEBI:30616"/>
        <dbReference type="ChEBI" id="CHEBI:43474"/>
        <dbReference type="ChEBI" id="CHEBI:141005"/>
        <dbReference type="ChEBI" id="CHEBI:456216"/>
        <dbReference type="EC" id="6.3.2.17"/>
    </reaction>
</comment>
<dbReference type="InterPro" id="IPR004101">
    <property type="entry name" value="Mur_ligase_C"/>
</dbReference>
<dbReference type="OrthoDB" id="9809356at2"/>
<keyword evidence="9 22" id="KW-0436">Ligase</keyword>
<dbReference type="Proteomes" id="UP000236884">
    <property type="component" value="Chromosome"/>
</dbReference>
<evidence type="ECO:0000256" key="21">
    <source>
        <dbReference type="ARBA" id="ARBA00049161"/>
    </source>
</evidence>
<evidence type="ECO:0000256" key="15">
    <source>
        <dbReference type="ARBA" id="ARBA00030048"/>
    </source>
</evidence>
<protein>
    <recommendedName>
        <fullName evidence="8">Dihydrofolate synthase/folylpolyglutamate synthase</fullName>
        <ecNumber evidence="6">6.3.2.12</ecNumber>
        <ecNumber evidence="7">6.3.2.17</ecNumber>
    </recommendedName>
    <alternativeName>
        <fullName evidence="17">Folylpoly-gamma-glutamate synthetase-dihydrofolate synthetase</fullName>
    </alternativeName>
    <alternativeName>
        <fullName evidence="15">Folylpolyglutamate synthetase</fullName>
    </alternativeName>
    <alternativeName>
        <fullName evidence="16">Tetrahydrofolylpolyglutamate synthase</fullName>
    </alternativeName>
</protein>
<comment type="catalytic activity">
    <reaction evidence="19">
        <text>10-formyltetrahydrofolyl-(gamma-L-Glu)(n) + L-glutamate + ATP = 10-formyltetrahydrofolyl-(gamma-L-Glu)(n+1) + ADP + phosphate + H(+)</text>
        <dbReference type="Rhea" id="RHEA:51904"/>
        <dbReference type="Rhea" id="RHEA-COMP:13088"/>
        <dbReference type="Rhea" id="RHEA-COMP:14300"/>
        <dbReference type="ChEBI" id="CHEBI:15378"/>
        <dbReference type="ChEBI" id="CHEBI:29985"/>
        <dbReference type="ChEBI" id="CHEBI:30616"/>
        <dbReference type="ChEBI" id="CHEBI:43474"/>
        <dbReference type="ChEBI" id="CHEBI:134413"/>
        <dbReference type="ChEBI" id="CHEBI:456216"/>
        <dbReference type="EC" id="6.3.2.17"/>
    </reaction>
</comment>
<dbReference type="InterPro" id="IPR001645">
    <property type="entry name" value="Folylpolyglutamate_synth"/>
</dbReference>
<comment type="function">
    <text evidence="2">Functions in two distinct reactions of the de novo folate biosynthetic pathway. Catalyzes the addition of a glutamate residue to dihydropteroate (7,8-dihydropteroate or H2Pte) to form dihydrofolate (7,8-dihydrofolate monoglutamate or H2Pte-Glu). Also catalyzes successive additions of L-glutamate to tetrahydrofolate or 10-formyltetrahydrofolate or 5,10-methylenetetrahydrofolate, leading to folylpolyglutamate derivatives.</text>
</comment>
<evidence type="ECO:0000256" key="19">
    <source>
        <dbReference type="ARBA" id="ARBA00047808"/>
    </source>
</evidence>
<dbReference type="SUPFAM" id="SSF53623">
    <property type="entry name" value="MurD-like peptide ligases, catalytic domain"/>
    <property type="match status" value="1"/>
</dbReference>
<evidence type="ECO:0000313" key="25">
    <source>
        <dbReference type="EMBL" id="BAT61723.1"/>
    </source>
</evidence>
<dbReference type="GO" id="GO:0046872">
    <property type="term" value="F:metal ion binding"/>
    <property type="evidence" value="ECO:0007669"/>
    <property type="project" value="UniProtKB-KW"/>
</dbReference>
<name>A0A0S3Q0L9_9BRAD</name>
<gene>
    <name evidence="25" type="primary">fgs</name>
    <name evidence="25" type="ORF">GJW-30_1_04284</name>
</gene>
<evidence type="ECO:0000256" key="22">
    <source>
        <dbReference type="PIRNR" id="PIRNR001563"/>
    </source>
</evidence>
<evidence type="ECO:0000256" key="13">
    <source>
        <dbReference type="ARBA" id="ARBA00022842"/>
    </source>
</evidence>
<keyword evidence="26" id="KW-1185">Reference proteome</keyword>
<dbReference type="Pfam" id="PF08245">
    <property type="entry name" value="Mur_ligase_M"/>
    <property type="match status" value="1"/>
</dbReference>
<dbReference type="GO" id="GO:0046656">
    <property type="term" value="P:folic acid biosynthetic process"/>
    <property type="evidence" value="ECO:0007669"/>
    <property type="project" value="UniProtKB-KW"/>
</dbReference>
<reference evidence="25 26" key="1">
    <citation type="submission" date="2015-08" db="EMBL/GenBank/DDBJ databases">
        <title>Investigation of the bacterial diversity of lava forest soil.</title>
        <authorList>
            <person name="Lee J.S."/>
        </authorList>
    </citation>
    <scope>NUCLEOTIDE SEQUENCE [LARGE SCALE GENOMIC DNA]</scope>
    <source>
        <strain evidence="25 26">GJW-30</strain>
    </source>
</reference>
<dbReference type="PANTHER" id="PTHR11136">
    <property type="entry name" value="FOLYLPOLYGLUTAMATE SYNTHASE-RELATED"/>
    <property type="match status" value="1"/>
</dbReference>
<comment type="pathway">
    <text evidence="3">Cofactor biosynthesis; tetrahydrofolate biosynthesis; 7,8-dihydrofolate from 2-amino-4-hydroxy-6-hydroxymethyl-7,8-dihydropteridine diphosphate and 4-aminobenzoate: step 2/2.</text>
</comment>
<evidence type="ECO:0000256" key="7">
    <source>
        <dbReference type="ARBA" id="ARBA00013025"/>
    </source>
</evidence>
<keyword evidence="13" id="KW-0460">Magnesium</keyword>
<evidence type="ECO:0000256" key="3">
    <source>
        <dbReference type="ARBA" id="ARBA00004799"/>
    </source>
</evidence>
<dbReference type="EC" id="6.3.2.17" evidence="7"/>
<dbReference type="InterPro" id="IPR018109">
    <property type="entry name" value="Folylpolyglutamate_synth_CS"/>
</dbReference>
<dbReference type="PANTHER" id="PTHR11136:SF0">
    <property type="entry name" value="DIHYDROFOLATE SYNTHETASE-RELATED"/>
    <property type="match status" value="1"/>
</dbReference>
<dbReference type="Gene3D" id="3.90.190.20">
    <property type="entry name" value="Mur ligase, C-terminal domain"/>
    <property type="match status" value="1"/>
</dbReference>
<dbReference type="Gene3D" id="3.40.1190.10">
    <property type="entry name" value="Mur-like, catalytic domain"/>
    <property type="match status" value="1"/>
</dbReference>
<dbReference type="GO" id="GO:0005524">
    <property type="term" value="F:ATP binding"/>
    <property type="evidence" value="ECO:0007669"/>
    <property type="project" value="UniProtKB-KW"/>
</dbReference>
<dbReference type="InterPro" id="IPR036565">
    <property type="entry name" value="Mur-like_cat_sf"/>
</dbReference>
<dbReference type="UniPathway" id="UPA00077">
    <property type="reaction ID" value="UER00157"/>
</dbReference>
<evidence type="ECO:0000256" key="5">
    <source>
        <dbReference type="ARBA" id="ARBA00008276"/>
    </source>
</evidence>
<evidence type="ECO:0000256" key="14">
    <source>
        <dbReference type="ARBA" id="ARBA00022909"/>
    </source>
</evidence>
<evidence type="ECO:0000256" key="17">
    <source>
        <dbReference type="ARBA" id="ARBA00032510"/>
    </source>
</evidence>
<dbReference type="PIRSF" id="PIRSF001563">
    <property type="entry name" value="Folylpolyglu_synth"/>
    <property type="match status" value="1"/>
</dbReference>
<evidence type="ECO:0000256" key="18">
    <source>
        <dbReference type="ARBA" id="ARBA00047493"/>
    </source>
</evidence>
<accession>A0A0S3Q0L9</accession>
<dbReference type="KEGG" id="vgo:GJW-30_1_04284"/>
<sequence length="439" mass="46796">MNSVDAIAARLAELHPRKIDLSLGRMHRLLAALGHPERDVPPAIQVAGTNGKGSTVAFLRAILEAAGKRVHTYTSPHLVRINERYRLGAPGGGKIVDDETLAAAFLECEKANAGEAITQFEITTAAGFLLFARHPADVLLLEVGLGGRLDATTVIDKPAATVITPISRDHVEFLGDTIPLIAAEKAGIIRPGVPCITATQPSEALTVIERTAAKARAPLLVAGEDWTVGEENGRLVYQDDDGLLDLPAPRLSGHHQFENAGTAIATLRALKDWRIPTEAYEKGVAAAEWPARMQRIASGKLTEIIPPGAELWLDGGHNAAGGRIIAAALADIEERVSRPLVLVVGMLSTKDIDGFLQHFSGLARRLIAVPIPDSEKAVLPEQIVEAARRVGIAAEAKFSLTEALDRAAQLKTTPPPRILITGSLYLAGDVLRQNETLPT</sequence>
<keyword evidence="10" id="KW-0479">Metal-binding</keyword>
<comment type="cofactor">
    <cofactor evidence="1">
        <name>Mg(2+)</name>
        <dbReference type="ChEBI" id="CHEBI:18420"/>
    </cofactor>
</comment>
<evidence type="ECO:0000256" key="20">
    <source>
        <dbReference type="ARBA" id="ARBA00049035"/>
    </source>
</evidence>
<dbReference type="NCBIfam" id="TIGR01499">
    <property type="entry name" value="folC"/>
    <property type="match status" value="1"/>
</dbReference>
<evidence type="ECO:0000256" key="1">
    <source>
        <dbReference type="ARBA" id="ARBA00001946"/>
    </source>
</evidence>
<evidence type="ECO:0000256" key="8">
    <source>
        <dbReference type="ARBA" id="ARBA00019357"/>
    </source>
</evidence>
<comment type="catalytic activity">
    <reaction evidence="21">
        <text>7,8-dihydropteroate + L-glutamate + ATP = 7,8-dihydrofolate + ADP + phosphate + H(+)</text>
        <dbReference type="Rhea" id="RHEA:23584"/>
        <dbReference type="ChEBI" id="CHEBI:15378"/>
        <dbReference type="ChEBI" id="CHEBI:17839"/>
        <dbReference type="ChEBI" id="CHEBI:29985"/>
        <dbReference type="ChEBI" id="CHEBI:30616"/>
        <dbReference type="ChEBI" id="CHEBI:43474"/>
        <dbReference type="ChEBI" id="CHEBI:57451"/>
        <dbReference type="ChEBI" id="CHEBI:456216"/>
        <dbReference type="EC" id="6.3.2.12"/>
    </reaction>
</comment>
<evidence type="ECO:0000256" key="16">
    <source>
        <dbReference type="ARBA" id="ARBA00030592"/>
    </source>
</evidence>
<dbReference type="Pfam" id="PF02875">
    <property type="entry name" value="Mur_ligase_C"/>
    <property type="match status" value="1"/>
</dbReference>